<comment type="caution">
    <text evidence="1">The sequence shown here is derived from an EMBL/GenBank/DDBJ whole genome shotgun (WGS) entry which is preliminary data.</text>
</comment>
<sequence>MDPEIQYVLGLKAVRERAHRVLQLAEENRLNHFRYHPDRLQDAVQYVISIIKRDFGPDKYHLIPPHGRWQHFETGGINRPENLLQQWKRNGVDPFEQTRSLLDLFFVSVLLDAGAGDKWRFTEPGTNIVVGRSEGTALASYNMFVNGDFAAGDSERRDIVLGWYNPSSRQALKDFDAATLQRGFQIDDKTNPLVGASSRVELLRALGRSLLNLPEIFGPAGRPGNLVDYLLSQSATPTEFNYETLWTTLQTVLLPVWPSSRTHIDGQPLGDAWPLQVLEADAERTAHKSKCAHIQPFHKLTQWLAYSLTVPFERLLGLKWANMNLGTGLPEYRNGGLFVDLGVLTLKPDAEERGLQNSGSRLPAFEATADEIVEWRAMTVALLDKLHARIMDSEEFAGVSLSLAQVLEAGSWKAGRELAAEKRPETKSSPILILGDGTLF</sequence>
<evidence type="ECO:0000313" key="1">
    <source>
        <dbReference type="EMBL" id="GFF47172.1"/>
    </source>
</evidence>
<gene>
    <name evidence="1" type="ORF">IFM46972_08230</name>
</gene>
<accession>A0A8H3S252</accession>
<dbReference type="Proteomes" id="UP000465221">
    <property type="component" value="Unassembled WGS sequence"/>
</dbReference>
<reference evidence="1 2" key="1">
    <citation type="submission" date="2020-01" db="EMBL/GenBank/DDBJ databases">
        <title>Draft genome sequence of Aspergillus udagawae IFM 46972.</title>
        <authorList>
            <person name="Takahashi H."/>
            <person name="Yaguchi T."/>
        </authorList>
    </citation>
    <scope>NUCLEOTIDE SEQUENCE [LARGE SCALE GENOMIC DNA]</scope>
    <source>
        <strain evidence="1 2">IFM 46972</strain>
    </source>
</reference>
<organism evidence="1 2">
    <name type="scientific">Aspergillus udagawae</name>
    <dbReference type="NCBI Taxonomy" id="91492"/>
    <lineage>
        <taxon>Eukaryota</taxon>
        <taxon>Fungi</taxon>
        <taxon>Dikarya</taxon>
        <taxon>Ascomycota</taxon>
        <taxon>Pezizomycotina</taxon>
        <taxon>Eurotiomycetes</taxon>
        <taxon>Eurotiomycetidae</taxon>
        <taxon>Eurotiales</taxon>
        <taxon>Aspergillaceae</taxon>
        <taxon>Aspergillus</taxon>
        <taxon>Aspergillus subgen. Fumigati</taxon>
    </lineage>
</organism>
<evidence type="ECO:0000313" key="2">
    <source>
        <dbReference type="Proteomes" id="UP000465221"/>
    </source>
</evidence>
<proteinExistence type="predicted"/>
<dbReference type="PANTHER" id="PTHR31687">
    <property type="match status" value="1"/>
</dbReference>
<dbReference type="AlphaFoldDB" id="A0A8H3S252"/>
<dbReference type="Pfam" id="PF07958">
    <property type="entry name" value="DUF1688"/>
    <property type="match status" value="1"/>
</dbReference>
<dbReference type="InterPro" id="IPR012469">
    <property type="entry name" value="DUF1688"/>
</dbReference>
<protein>
    <submittedName>
        <fullName evidence="1">Protein urg3</fullName>
    </submittedName>
</protein>
<name>A0A8H3S252_9EURO</name>
<dbReference type="EMBL" id="BLKC01000068">
    <property type="protein sequence ID" value="GFF47172.1"/>
    <property type="molecule type" value="Genomic_DNA"/>
</dbReference>
<dbReference type="PANTHER" id="PTHR31687:SF3">
    <property type="entry name" value="PROTEIN URG3"/>
    <property type="match status" value="1"/>
</dbReference>